<dbReference type="Pfam" id="PF02517">
    <property type="entry name" value="Rce1-like"/>
    <property type="match status" value="1"/>
</dbReference>
<dbReference type="GO" id="GO:0080120">
    <property type="term" value="P:CAAX-box protein maturation"/>
    <property type="evidence" value="ECO:0007669"/>
    <property type="project" value="UniProtKB-ARBA"/>
</dbReference>
<dbReference type="InterPro" id="IPR003675">
    <property type="entry name" value="Rce1/LyrA-like_dom"/>
</dbReference>
<comment type="caution">
    <text evidence="2">The sequence shown here is derived from an EMBL/GenBank/DDBJ whole genome shotgun (WGS) entry which is preliminary data.</text>
</comment>
<organism evidence="2 3">
    <name type="scientific">Sphaerisporangium rufum</name>
    <dbReference type="NCBI Taxonomy" id="1381558"/>
    <lineage>
        <taxon>Bacteria</taxon>
        <taxon>Bacillati</taxon>
        <taxon>Actinomycetota</taxon>
        <taxon>Actinomycetes</taxon>
        <taxon>Streptosporangiales</taxon>
        <taxon>Streptosporangiaceae</taxon>
        <taxon>Sphaerisporangium</taxon>
    </lineage>
</organism>
<reference evidence="2" key="1">
    <citation type="submission" date="2021-01" db="EMBL/GenBank/DDBJ databases">
        <title>Whole genome shotgun sequence of Sphaerisporangium rufum NBRC 109079.</title>
        <authorList>
            <person name="Komaki H."/>
            <person name="Tamura T."/>
        </authorList>
    </citation>
    <scope>NUCLEOTIDE SEQUENCE</scope>
    <source>
        <strain evidence="2">NBRC 109079</strain>
    </source>
</reference>
<feature type="domain" description="CAAX prenyl protease 2/Lysostaphin resistance protein A-like" evidence="1">
    <location>
        <begin position="99"/>
        <end position="199"/>
    </location>
</feature>
<name>A0A919QXD6_9ACTN</name>
<dbReference type="GO" id="GO:0004175">
    <property type="term" value="F:endopeptidase activity"/>
    <property type="evidence" value="ECO:0007669"/>
    <property type="project" value="UniProtKB-ARBA"/>
</dbReference>
<protein>
    <recommendedName>
        <fullName evidence="1">CAAX prenyl protease 2/Lysostaphin resistance protein A-like domain-containing protein</fullName>
    </recommendedName>
</protein>
<evidence type="ECO:0000313" key="2">
    <source>
        <dbReference type="EMBL" id="GII75588.1"/>
    </source>
</evidence>
<dbReference type="EMBL" id="BOOU01000007">
    <property type="protein sequence ID" value="GII75588.1"/>
    <property type="molecule type" value="Genomic_DNA"/>
</dbReference>
<dbReference type="InterPro" id="IPR015837">
    <property type="entry name" value="UCP026622_CAAX_protease"/>
</dbReference>
<gene>
    <name evidence="2" type="ORF">Sru01_05700</name>
</gene>
<dbReference type="PIRSF" id="PIRSF026622">
    <property type="entry name" value="Proteas_026622"/>
    <property type="match status" value="1"/>
</dbReference>
<evidence type="ECO:0000259" key="1">
    <source>
        <dbReference type="Pfam" id="PF02517"/>
    </source>
</evidence>
<dbReference type="AlphaFoldDB" id="A0A919QXD6"/>
<accession>A0A919QXD6</accession>
<dbReference type="Proteomes" id="UP000655287">
    <property type="component" value="Unassembled WGS sequence"/>
</dbReference>
<evidence type="ECO:0000313" key="3">
    <source>
        <dbReference type="Proteomes" id="UP000655287"/>
    </source>
</evidence>
<keyword evidence="3" id="KW-1185">Reference proteome</keyword>
<sequence length="229" mass="22968">MLLAANLLNNRVARRLAPVTSTAAAAALAGLGRRAGLSWAEMGFTRPGPGARLGGALAAAVAACYGAGVLLPGTRRLFLDERTLGLSRARLLEEALVQVPLGTVLLEETAFRGVLPALLARRCGPAGAAAGAAALFGLWHVLPALDLAAANPALGGPARRGWVVAGSVAATVPAGLLFHALRARGGLLAPALTHLATNMLGHPAARAARRLSAGGSGGQPVETTWNASA</sequence>
<proteinExistence type="predicted"/>